<name>M5ACF9_LEVBR</name>
<accession>M5ACF9</accession>
<feature type="transmembrane region" description="Helical" evidence="6">
    <location>
        <begin position="344"/>
        <end position="368"/>
    </location>
</feature>
<dbReference type="AlphaFoldDB" id="M5ACF9"/>
<gene>
    <name evidence="7" type="ORF">LVISKB_0440</name>
</gene>
<dbReference type="GO" id="GO:0022857">
    <property type="term" value="F:transmembrane transporter activity"/>
    <property type="evidence" value="ECO:0007669"/>
    <property type="project" value="InterPro"/>
</dbReference>
<keyword evidence="2" id="KW-1003">Cell membrane</keyword>
<dbReference type="GO" id="GO:0005886">
    <property type="term" value="C:plasma membrane"/>
    <property type="evidence" value="ECO:0007669"/>
    <property type="project" value="UniProtKB-SubCell"/>
</dbReference>
<keyword evidence="4 6" id="KW-1133">Transmembrane helix</keyword>
<organism evidence="7 8">
    <name type="scientific">Levilactobacillus brevis KB290</name>
    <dbReference type="NCBI Taxonomy" id="1001583"/>
    <lineage>
        <taxon>Bacteria</taxon>
        <taxon>Bacillati</taxon>
        <taxon>Bacillota</taxon>
        <taxon>Bacilli</taxon>
        <taxon>Lactobacillales</taxon>
        <taxon>Lactobacillaceae</taxon>
        <taxon>Levilactobacillus</taxon>
    </lineage>
</organism>
<evidence type="ECO:0000256" key="4">
    <source>
        <dbReference type="ARBA" id="ARBA00022989"/>
    </source>
</evidence>
<keyword evidence="3 6" id="KW-0812">Transmembrane</keyword>
<evidence type="ECO:0000313" key="7">
    <source>
        <dbReference type="EMBL" id="BAN06075.1"/>
    </source>
</evidence>
<keyword evidence="5 6" id="KW-0472">Membrane</keyword>
<dbReference type="Pfam" id="PF07690">
    <property type="entry name" value="MFS_1"/>
    <property type="match status" value="1"/>
</dbReference>
<feature type="transmembrane region" description="Helical" evidence="6">
    <location>
        <begin position="134"/>
        <end position="157"/>
    </location>
</feature>
<dbReference type="EMBL" id="AP012167">
    <property type="protein sequence ID" value="BAN06075.1"/>
    <property type="molecule type" value="Genomic_DNA"/>
</dbReference>
<feature type="transmembrane region" description="Helical" evidence="6">
    <location>
        <begin position="279"/>
        <end position="298"/>
    </location>
</feature>
<evidence type="ECO:0000256" key="5">
    <source>
        <dbReference type="ARBA" id="ARBA00023136"/>
    </source>
</evidence>
<dbReference type="InterPro" id="IPR036259">
    <property type="entry name" value="MFS_trans_sf"/>
</dbReference>
<evidence type="ECO:0000256" key="3">
    <source>
        <dbReference type="ARBA" id="ARBA00022692"/>
    </source>
</evidence>
<evidence type="ECO:0000256" key="6">
    <source>
        <dbReference type="SAM" id="Phobius"/>
    </source>
</evidence>
<dbReference type="PATRIC" id="fig|1001583.3.peg.432"/>
<feature type="transmembrane region" description="Helical" evidence="6">
    <location>
        <begin position="318"/>
        <end position="337"/>
    </location>
</feature>
<dbReference type="InterPro" id="IPR011701">
    <property type="entry name" value="MFS"/>
</dbReference>
<feature type="transmembrane region" description="Helical" evidence="6">
    <location>
        <begin position="223"/>
        <end position="245"/>
    </location>
</feature>
<reference evidence="7 8" key="1">
    <citation type="journal article" date="2013" name="PLoS ONE">
        <title>Genomic Analysis by Deep Sequencing of the Probiotic Lactobacillus brevis KB290 Harboring Nine Plasmids Reveals Genomic Stability.</title>
        <authorList>
            <person name="Fukao M."/>
            <person name="Oshima K."/>
            <person name="Morita H."/>
            <person name="Toh H."/>
            <person name="Suda W."/>
            <person name="Kim S.W."/>
            <person name="Suzuki S."/>
            <person name="Yakabe T."/>
            <person name="Hattori M."/>
            <person name="Yajima N."/>
        </authorList>
    </citation>
    <scope>NUCLEOTIDE SEQUENCE [LARGE SCALE GENOMIC DNA]</scope>
    <source>
        <strain evidence="7 8">KB290</strain>
    </source>
</reference>
<sequence>MFKCTTDCLHHSVLLINNTWQICHILYVTFLINTNTINLDLSANTDWAVLTEEAYQMDTQISNRQSVIQIVKAASSDIMTTLGGDTFGFALGLMLLHTTHSAMSFGLGSIIYPLVGLLLVIPVGNLVDHQPHRLLILGSKLAGILAFALYALLVPWLSMPMLLAVMMLTIVACCDKVTTTAFTAAVRELVNPAHIKTLATIEQAAIATIQLVSPIIAAALYAWIGFVGIVWIELGMEIISALIVLTMRFHPVTRLLADDHAKSQWQQFRVGLRYIRDRFTLRTIVLVGILLNFLFSSIDIGLPYAIVQTRHLSSAQLSWVLSAFAAGILLGNLLLMVMPTVKRILRLVLGLGAVIGLLVVLLGSVFLSTLNGQWLIGLLIGWSLLVGIVLAFINTPMSVYMQLTVPTELLGRVDATFSTLMQLALPLGTLVYGSLFQACAAGPVYLVTGLVIIGYLSYNMWRVHHSVATKQIGNDE</sequence>
<dbReference type="SUPFAM" id="SSF103473">
    <property type="entry name" value="MFS general substrate transporter"/>
    <property type="match status" value="1"/>
</dbReference>
<protein>
    <submittedName>
        <fullName evidence="7">Permease</fullName>
    </submittedName>
</protein>
<proteinExistence type="predicted"/>
<feature type="transmembrane region" description="Helical" evidence="6">
    <location>
        <begin position="442"/>
        <end position="461"/>
    </location>
</feature>
<comment type="subcellular location">
    <subcellularLocation>
        <location evidence="1">Cell membrane</location>
        <topology evidence="1">Multi-pass membrane protein</topology>
    </subcellularLocation>
</comment>
<dbReference type="PANTHER" id="PTHR23513:SF6">
    <property type="entry name" value="MAJOR FACILITATOR SUPERFAMILY ASSOCIATED DOMAIN-CONTAINING PROTEIN"/>
    <property type="match status" value="1"/>
</dbReference>
<dbReference type="CDD" id="cd06173">
    <property type="entry name" value="MFS_MefA_like"/>
    <property type="match status" value="1"/>
</dbReference>
<dbReference type="Proteomes" id="UP000012042">
    <property type="component" value="Chromosome"/>
</dbReference>
<dbReference type="KEGG" id="lbk:LVISKB_0440"/>
<evidence type="ECO:0000256" key="2">
    <source>
        <dbReference type="ARBA" id="ARBA00022475"/>
    </source>
</evidence>
<dbReference type="HOGENOM" id="CLU_034180_16_4_9"/>
<feature type="transmembrane region" description="Helical" evidence="6">
    <location>
        <begin position="102"/>
        <end position="127"/>
    </location>
</feature>
<dbReference type="Gene3D" id="1.20.1250.20">
    <property type="entry name" value="MFS general substrate transporter like domains"/>
    <property type="match status" value="1"/>
</dbReference>
<evidence type="ECO:0000256" key="1">
    <source>
        <dbReference type="ARBA" id="ARBA00004651"/>
    </source>
</evidence>
<evidence type="ECO:0000313" key="8">
    <source>
        <dbReference type="Proteomes" id="UP000012042"/>
    </source>
</evidence>
<dbReference type="PANTHER" id="PTHR23513">
    <property type="entry name" value="INTEGRAL MEMBRANE EFFLUX PROTEIN-RELATED"/>
    <property type="match status" value="1"/>
</dbReference>
<feature type="transmembrane region" description="Helical" evidence="6">
    <location>
        <begin position="374"/>
        <end position="394"/>
    </location>
</feature>